<evidence type="ECO:0000256" key="4">
    <source>
        <dbReference type="ARBA" id="ARBA00022475"/>
    </source>
</evidence>
<feature type="region of interest" description="Disordered" evidence="8">
    <location>
        <begin position="1"/>
        <end position="26"/>
    </location>
</feature>
<dbReference type="GO" id="GO:0015087">
    <property type="term" value="F:cobalt ion transmembrane transporter activity"/>
    <property type="evidence" value="ECO:0007669"/>
    <property type="project" value="TreeGrafter"/>
</dbReference>
<evidence type="ECO:0000313" key="10">
    <source>
        <dbReference type="EMBL" id="CAE8678500.1"/>
    </source>
</evidence>
<comment type="subcellular location">
    <subcellularLocation>
        <location evidence="1">Cell membrane</location>
        <topology evidence="1">Multi-pass membrane protein</topology>
    </subcellularLocation>
</comment>
<dbReference type="InterPro" id="IPR045863">
    <property type="entry name" value="CorA_TM1_TM2"/>
</dbReference>
<dbReference type="GO" id="GO:0005886">
    <property type="term" value="C:plasma membrane"/>
    <property type="evidence" value="ECO:0007669"/>
    <property type="project" value="UniProtKB-SubCell"/>
</dbReference>
<evidence type="ECO:0000256" key="6">
    <source>
        <dbReference type="ARBA" id="ARBA00022989"/>
    </source>
</evidence>
<evidence type="ECO:0000256" key="2">
    <source>
        <dbReference type="ARBA" id="ARBA00009765"/>
    </source>
</evidence>
<evidence type="ECO:0000256" key="7">
    <source>
        <dbReference type="ARBA" id="ARBA00023136"/>
    </source>
</evidence>
<evidence type="ECO:0000256" key="1">
    <source>
        <dbReference type="ARBA" id="ARBA00004651"/>
    </source>
</evidence>
<dbReference type="AlphaFoldDB" id="A0A813JIS9"/>
<dbReference type="InterPro" id="IPR045861">
    <property type="entry name" value="CorA_cytoplasmic_dom"/>
</dbReference>
<dbReference type="EMBL" id="CAJNNW010025693">
    <property type="protein sequence ID" value="CAE8678500.1"/>
    <property type="molecule type" value="Genomic_DNA"/>
</dbReference>
<dbReference type="InterPro" id="IPR002523">
    <property type="entry name" value="MgTranspt_CorA/ZnTranspt_ZntB"/>
</dbReference>
<proteinExistence type="inferred from homology"/>
<dbReference type="Pfam" id="PF01544">
    <property type="entry name" value="CorA"/>
    <property type="match status" value="1"/>
</dbReference>
<comment type="similarity">
    <text evidence="2">Belongs to the CorA metal ion transporter (MIT) (TC 1.A.35) family.</text>
</comment>
<dbReference type="PANTHER" id="PTHR46494">
    <property type="entry name" value="CORA FAMILY METAL ION TRANSPORTER (EUROFUNG)"/>
    <property type="match status" value="1"/>
</dbReference>
<gene>
    <name evidence="10" type="ORF">PGLA2088_LOCUS20836</name>
</gene>
<feature type="compositionally biased region" description="Basic residues" evidence="8">
    <location>
        <begin position="1"/>
        <end position="14"/>
    </location>
</feature>
<evidence type="ECO:0000256" key="5">
    <source>
        <dbReference type="ARBA" id="ARBA00022692"/>
    </source>
</evidence>
<evidence type="ECO:0000256" key="3">
    <source>
        <dbReference type="ARBA" id="ARBA00022448"/>
    </source>
</evidence>
<comment type="caution">
    <text evidence="10">The sequence shown here is derived from an EMBL/GenBank/DDBJ whole genome shotgun (WGS) entry which is preliminary data.</text>
</comment>
<dbReference type="SUPFAM" id="SSF144083">
    <property type="entry name" value="Magnesium transport protein CorA, transmembrane region"/>
    <property type="match status" value="1"/>
</dbReference>
<keyword evidence="5 9" id="KW-0812">Transmembrane</keyword>
<evidence type="ECO:0000256" key="8">
    <source>
        <dbReference type="SAM" id="MobiDB-lite"/>
    </source>
</evidence>
<dbReference type="GO" id="GO:0050897">
    <property type="term" value="F:cobalt ion binding"/>
    <property type="evidence" value="ECO:0007669"/>
    <property type="project" value="TreeGrafter"/>
</dbReference>
<dbReference type="GO" id="GO:0015095">
    <property type="term" value="F:magnesium ion transmembrane transporter activity"/>
    <property type="evidence" value="ECO:0007669"/>
    <property type="project" value="TreeGrafter"/>
</dbReference>
<organism evidence="10 11">
    <name type="scientific">Polarella glacialis</name>
    <name type="common">Dinoflagellate</name>
    <dbReference type="NCBI Taxonomy" id="89957"/>
    <lineage>
        <taxon>Eukaryota</taxon>
        <taxon>Sar</taxon>
        <taxon>Alveolata</taxon>
        <taxon>Dinophyceae</taxon>
        <taxon>Suessiales</taxon>
        <taxon>Suessiaceae</taxon>
        <taxon>Polarella</taxon>
    </lineage>
</organism>
<feature type="transmembrane region" description="Helical" evidence="9">
    <location>
        <begin position="683"/>
        <end position="705"/>
    </location>
</feature>
<keyword evidence="4" id="KW-1003">Cell membrane</keyword>
<sequence>MASVLRARKERRRVSSSPRPLPKRFQALPPSSSVDWLAEDVLAALTPAACKRPGVLDRLRQELVSTAADLAELNNDDLRDLGLGMAERRRLLSWALGEEEGHSDLTPTEELGVLAQEEQPRTNFKLERRASLGGRPLQCLEKAERDMDLWFDLAADIQTPHLASQLQRFLSGHCNGTSGPHEMPSSREIRMRCIREDILEEQFDLTPDRMREVFFRLRRAAGGEIRSAKQLSEGLSQLGLASVAETHLARAIDTVTGGSCSSLDAAGLQLEEFEVIFSRLKLAQLLGKKDGGVSDVTQTDLLTVCDFDLHQQELKTLSGVEMCKFFFGHRGIMGTEDDDDGCCPVRWVHLRNCQFELLLALAVKYRLHPLGVEDVLEQRPTKVDLCGQHIFITLEHLWVAGGADGEGASPVQVRSRHVSIICSAPPRFDTVITVDQPNRCFAEDWPGELDSGRDESDAWVSTLQSRLRRLRSRLRERKAHYLAHHIIDMCADELVQVTRAYSARLRFLEQALQGPTAGPGAVPSRPVPMSQWLEEVSLVRLQLAVVARRLRSHRSMVRRLGEAPGVCGEDRLLSYLDDVADHLEEALDDSHHLTDRCDALTVAYEIAVSREQARQREEAKQSDRRVQEQQNRHAERLNDTLFVLTVFTAMFAPVQLISGVYGMNFVNAEGHPTIPELLWPNGYAYFWIFVVLYFIVVSLFATRLFQKLRFSARAANEQVQQDRAGQSGARASAAVGSSASQRHAEAADGYQPLIGDSGPPHSGFRSPLLPWQGRHKVENLIPT</sequence>
<reference evidence="10" key="1">
    <citation type="submission" date="2021-02" db="EMBL/GenBank/DDBJ databases">
        <authorList>
            <person name="Dougan E. K."/>
            <person name="Rhodes N."/>
            <person name="Thang M."/>
            <person name="Chan C."/>
        </authorList>
    </citation>
    <scope>NUCLEOTIDE SEQUENCE</scope>
</reference>
<dbReference type="Gene3D" id="3.30.460.20">
    <property type="entry name" value="CorA soluble domain-like"/>
    <property type="match status" value="1"/>
</dbReference>
<evidence type="ECO:0000256" key="9">
    <source>
        <dbReference type="SAM" id="Phobius"/>
    </source>
</evidence>
<dbReference type="Proteomes" id="UP000626109">
    <property type="component" value="Unassembled WGS sequence"/>
</dbReference>
<dbReference type="PANTHER" id="PTHR46494:SF1">
    <property type="entry name" value="CORA FAMILY METAL ION TRANSPORTER (EUROFUNG)"/>
    <property type="match status" value="1"/>
</dbReference>
<dbReference type="Gene3D" id="1.20.58.340">
    <property type="entry name" value="Magnesium transport protein CorA, transmembrane region"/>
    <property type="match status" value="2"/>
</dbReference>
<protein>
    <recommendedName>
        <fullName evidence="12">Magnesium transporter</fullName>
    </recommendedName>
</protein>
<keyword evidence="6 9" id="KW-1133">Transmembrane helix</keyword>
<accession>A0A813JIS9</accession>
<evidence type="ECO:0000313" key="11">
    <source>
        <dbReference type="Proteomes" id="UP000626109"/>
    </source>
</evidence>
<evidence type="ECO:0008006" key="12">
    <source>
        <dbReference type="Google" id="ProtNLM"/>
    </source>
</evidence>
<dbReference type="SUPFAM" id="SSF143865">
    <property type="entry name" value="CorA soluble domain-like"/>
    <property type="match status" value="1"/>
</dbReference>
<keyword evidence="3" id="KW-0813">Transport</keyword>
<name>A0A813JIS9_POLGL</name>
<dbReference type="GO" id="GO:0000287">
    <property type="term" value="F:magnesium ion binding"/>
    <property type="evidence" value="ECO:0007669"/>
    <property type="project" value="TreeGrafter"/>
</dbReference>
<feature type="transmembrane region" description="Helical" evidence="9">
    <location>
        <begin position="641"/>
        <end position="663"/>
    </location>
</feature>
<keyword evidence="7 9" id="KW-0472">Membrane</keyword>